<dbReference type="HOGENOM" id="CLU_2688664_0_0_1"/>
<dbReference type="AlphaFoldDB" id="A0A0C3BH98"/>
<sequence length="74" mass="8007">MQSTSLGARHVGNLSDRKLLWSNIEPPSTVSLGAGLATDGLAQREIELNIIASMSGLSITSHPFKLNPRYLSRM</sequence>
<evidence type="ECO:0000313" key="1">
    <source>
        <dbReference type="EMBL" id="KIM85668.1"/>
    </source>
</evidence>
<proteinExistence type="predicted"/>
<dbReference type="EMBL" id="KN832984">
    <property type="protein sequence ID" value="KIM85668.1"/>
    <property type="molecule type" value="Genomic_DNA"/>
</dbReference>
<dbReference type="Proteomes" id="UP000054166">
    <property type="component" value="Unassembled WGS sequence"/>
</dbReference>
<gene>
    <name evidence="1" type="ORF">PILCRDRAFT_816869</name>
</gene>
<keyword evidence="2" id="KW-1185">Reference proteome</keyword>
<reference evidence="1 2" key="1">
    <citation type="submission" date="2014-04" db="EMBL/GenBank/DDBJ databases">
        <authorList>
            <consortium name="DOE Joint Genome Institute"/>
            <person name="Kuo A."/>
            <person name="Tarkka M."/>
            <person name="Buscot F."/>
            <person name="Kohler A."/>
            <person name="Nagy L.G."/>
            <person name="Floudas D."/>
            <person name="Copeland A."/>
            <person name="Barry K.W."/>
            <person name="Cichocki N."/>
            <person name="Veneault-Fourrey C."/>
            <person name="LaButti K."/>
            <person name="Lindquist E.A."/>
            <person name="Lipzen A."/>
            <person name="Lundell T."/>
            <person name="Morin E."/>
            <person name="Murat C."/>
            <person name="Sun H."/>
            <person name="Tunlid A."/>
            <person name="Henrissat B."/>
            <person name="Grigoriev I.V."/>
            <person name="Hibbett D.S."/>
            <person name="Martin F."/>
            <person name="Nordberg H.P."/>
            <person name="Cantor M.N."/>
            <person name="Hua S.X."/>
        </authorList>
    </citation>
    <scope>NUCLEOTIDE SEQUENCE [LARGE SCALE GENOMIC DNA]</scope>
    <source>
        <strain evidence="1 2">F 1598</strain>
    </source>
</reference>
<reference evidence="2" key="2">
    <citation type="submission" date="2015-01" db="EMBL/GenBank/DDBJ databases">
        <title>Evolutionary Origins and Diversification of the Mycorrhizal Mutualists.</title>
        <authorList>
            <consortium name="DOE Joint Genome Institute"/>
            <consortium name="Mycorrhizal Genomics Consortium"/>
            <person name="Kohler A."/>
            <person name="Kuo A."/>
            <person name="Nagy L.G."/>
            <person name="Floudas D."/>
            <person name="Copeland A."/>
            <person name="Barry K.W."/>
            <person name="Cichocki N."/>
            <person name="Veneault-Fourrey C."/>
            <person name="LaButti K."/>
            <person name="Lindquist E.A."/>
            <person name="Lipzen A."/>
            <person name="Lundell T."/>
            <person name="Morin E."/>
            <person name="Murat C."/>
            <person name="Riley R."/>
            <person name="Ohm R."/>
            <person name="Sun H."/>
            <person name="Tunlid A."/>
            <person name="Henrissat B."/>
            <person name="Grigoriev I.V."/>
            <person name="Hibbett D.S."/>
            <person name="Martin F."/>
        </authorList>
    </citation>
    <scope>NUCLEOTIDE SEQUENCE [LARGE SCALE GENOMIC DNA]</scope>
    <source>
        <strain evidence="2">F 1598</strain>
    </source>
</reference>
<accession>A0A0C3BH98</accession>
<name>A0A0C3BH98_PILCF</name>
<organism evidence="1 2">
    <name type="scientific">Piloderma croceum (strain F 1598)</name>
    <dbReference type="NCBI Taxonomy" id="765440"/>
    <lineage>
        <taxon>Eukaryota</taxon>
        <taxon>Fungi</taxon>
        <taxon>Dikarya</taxon>
        <taxon>Basidiomycota</taxon>
        <taxon>Agaricomycotina</taxon>
        <taxon>Agaricomycetes</taxon>
        <taxon>Agaricomycetidae</taxon>
        <taxon>Atheliales</taxon>
        <taxon>Atheliaceae</taxon>
        <taxon>Piloderma</taxon>
    </lineage>
</organism>
<evidence type="ECO:0000313" key="2">
    <source>
        <dbReference type="Proteomes" id="UP000054166"/>
    </source>
</evidence>
<dbReference type="InParanoid" id="A0A0C3BH98"/>
<protein>
    <submittedName>
        <fullName evidence="1">Uncharacterized protein</fullName>
    </submittedName>
</protein>